<dbReference type="AlphaFoldDB" id="A0A382LK01"/>
<accession>A0A382LK01</accession>
<dbReference type="EMBL" id="UINC01087499">
    <property type="protein sequence ID" value="SVC36916.1"/>
    <property type="molecule type" value="Genomic_DNA"/>
</dbReference>
<organism evidence="1">
    <name type="scientific">marine metagenome</name>
    <dbReference type="NCBI Taxonomy" id="408172"/>
    <lineage>
        <taxon>unclassified sequences</taxon>
        <taxon>metagenomes</taxon>
        <taxon>ecological metagenomes</taxon>
    </lineage>
</organism>
<name>A0A382LK01_9ZZZZ</name>
<feature type="non-terminal residue" evidence="1">
    <location>
        <position position="226"/>
    </location>
</feature>
<proteinExistence type="predicted"/>
<dbReference type="InterPro" id="IPR029475">
    <property type="entry name" value="DUF6807"/>
</dbReference>
<sequence length="226" mass="25313">MKIKTAIIILFLLQLTSISAEFGELLARVTADGVLITEGDAKVLFYQRAMKSKDGEHARANYVHPLYDLNGNVLTEDFPADHLHHRGIFWAWHQLWVGDKKIGDGWIAKDMTWDVHGLQTSQGKDGSVSIQVAVDWKSPQWHDGKKTLVKEATSIRVYPREGNLRKLDFNIRLRAVEPNTRLGGADNVKGYGGFSTRIKLPEGIRFTGEKGKVAPQRTPIAAGPWM</sequence>
<evidence type="ECO:0008006" key="2">
    <source>
        <dbReference type="Google" id="ProtNLM"/>
    </source>
</evidence>
<gene>
    <name evidence="1" type="ORF">METZ01_LOCUS289770</name>
</gene>
<dbReference type="Pfam" id="PF14100">
    <property type="entry name" value="DUF6807"/>
    <property type="match status" value="1"/>
</dbReference>
<reference evidence="1" key="1">
    <citation type="submission" date="2018-05" db="EMBL/GenBank/DDBJ databases">
        <authorList>
            <person name="Lanie J.A."/>
            <person name="Ng W.-L."/>
            <person name="Kazmierczak K.M."/>
            <person name="Andrzejewski T.M."/>
            <person name="Davidsen T.M."/>
            <person name="Wayne K.J."/>
            <person name="Tettelin H."/>
            <person name="Glass J.I."/>
            <person name="Rusch D."/>
            <person name="Podicherti R."/>
            <person name="Tsui H.-C.T."/>
            <person name="Winkler M.E."/>
        </authorList>
    </citation>
    <scope>NUCLEOTIDE SEQUENCE</scope>
</reference>
<protein>
    <recommendedName>
        <fullName evidence="2">Methane oxygenase PmoA</fullName>
    </recommendedName>
</protein>
<evidence type="ECO:0000313" key="1">
    <source>
        <dbReference type="EMBL" id="SVC36916.1"/>
    </source>
</evidence>